<proteinExistence type="predicted"/>
<reference evidence="1 2" key="1">
    <citation type="submission" date="2015-02" db="EMBL/GenBank/DDBJ databases">
        <title>Single-cell genomics of uncultivated deep-branching MTB reveals a conserved set of magnetosome genes.</title>
        <authorList>
            <person name="Kolinko S."/>
            <person name="Richter M."/>
            <person name="Glockner F.O."/>
            <person name="Brachmann A."/>
            <person name="Schuler D."/>
        </authorList>
    </citation>
    <scope>NUCLEOTIDE SEQUENCE [LARGE SCALE GENOMIC DNA]</scope>
    <source>
        <strain evidence="1">TM-1</strain>
    </source>
</reference>
<comment type="caution">
    <text evidence="1">The sequence shown here is derived from an EMBL/GenBank/DDBJ whole genome shotgun (WGS) entry which is preliminary data.</text>
</comment>
<keyword evidence="2" id="KW-1185">Reference proteome</keyword>
<dbReference type="Proteomes" id="UP000033423">
    <property type="component" value="Unassembled WGS sequence"/>
</dbReference>
<dbReference type="EMBL" id="LACI01000622">
    <property type="protein sequence ID" value="KJU86381.1"/>
    <property type="molecule type" value="Genomic_DNA"/>
</dbReference>
<accession>A0A0F3GWU9</accession>
<protein>
    <submittedName>
        <fullName evidence="1">Uncharacterized protein</fullName>
    </submittedName>
</protein>
<evidence type="ECO:0000313" key="1">
    <source>
        <dbReference type="EMBL" id="KJU86381.1"/>
    </source>
</evidence>
<gene>
    <name evidence="1" type="ORF">MBAV_001430</name>
</gene>
<sequence>MVIPSGTFSNYWIETKPVTKDSGGNYVASDYVMSQDIGNDILTGTPMKAGYHWKKQYPIAIISPTKCLLRVVNNTVQVYGPRKNTITVHVVSRYYGLYDNNYLHVESTGVFGYYIHDESATVDEELRIGVDILESFSYTETRIVYPVETIDAWMCPIVVSKGA</sequence>
<organism evidence="1 2">
    <name type="scientific">Candidatus Magnetobacterium bavaricum</name>
    <dbReference type="NCBI Taxonomy" id="29290"/>
    <lineage>
        <taxon>Bacteria</taxon>
        <taxon>Pseudomonadati</taxon>
        <taxon>Nitrospirota</taxon>
        <taxon>Thermodesulfovibrionia</taxon>
        <taxon>Thermodesulfovibrionales</taxon>
        <taxon>Candidatus Magnetobacteriaceae</taxon>
        <taxon>Candidatus Magnetobacterium</taxon>
    </lineage>
</organism>
<name>A0A0F3GWU9_9BACT</name>
<dbReference type="AlphaFoldDB" id="A0A0F3GWU9"/>
<evidence type="ECO:0000313" key="2">
    <source>
        <dbReference type="Proteomes" id="UP000033423"/>
    </source>
</evidence>